<evidence type="ECO:0000313" key="2">
    <source>
        <dbReference type="Proteomes" id="UP001232245"/>
    </source>
</evidence>
<name>A0ABT9YXE6_9BACI</name>
<protein>
    <recommendedName>
        <fullName evidence="3">YfhD-like protein</fullName>
    </recommendedName>
</protein>
<dbReference type="RefSeq" id="WP_174879180.1">
    <property type="nucleotide sequence ID" value="NZ_CADEPK010000007.1"/>
</dbReference>
<comment type="caution">
    <text evidence="1">The sequence shown here is derived from an EMBL/GenBank/DDBJ whole genome shotgun (WGS) entry which is preliminary data.</text>
</comment>
<evidence type="ECO:0000313" key="1">
    <source>
        <dbReference type="EMBL" id="MDQ0224648.1"/>
    </source>
</evidence>
<sequence length="54" mass="6253">MENSKAKERQKHDDTYGILNKSIEVDTDVNEDPVREKLLDDSLESFLENESKAK</sequence>
<dbReference type="Proteomes" id="UP001232245">
    <property type="component" value="Unassembled WGS sequence"/>
</dbReference>
<proteinExistence type="predicted"/>
<accession>A0ABT9YXE6</accession>
<keyword evidence="2" id="KW-1185">Reference proteome</keyword>
<evidence type="ECO:0008006" key="3">
    <source>
        <dbReference type="Google" id="ProtNLM"/>
    </source>
</evidence>
<gene>
    <name evidence="1" type="ORF">J2S02_000977</name>
</gene>
<dbReference type="EMBL" id="JAUSTZ010000002">
    <property type="protein sequence ID" value="MDQ0224648.1"/>
    <property type="molecule type" value="Genomic_DNA"/>
</dbReference>
<reference evidence="1 2" key="1">
    <citation type="submission" date="2023-07" db="EMBL/GenBank/DDBJ databases">
        <title>Genomic Encyclopedia of Type Strains, Phase IV (KMG-IV): sequencing the most valuable type-strain genomes for metagenomic binning, comparative biology and taxonomic classification.</title>
        <authorList>
            <person name="Goeker M."/>
        </authorList>
    </citation>
    <scope>NUCLEOTIDE SEQUENCE [LARGE SCALE GENOMIC DNA]</scope>
    <source>
        <strain evidence="1 2">DSM 17723</strain>
    </source>
</reference>
<organism evidence="1 2">
    <name type="scientific">Metabacillus niabensis</name>
    <dbReference type="NCBI Taxonomy" id="324854"/>
    <lineage>
        <taxon>Bacteria</taxon>
        <taxon>Bacillati</taxon>
        <taxon>Bacillota</taxon>
        <taxon>Bacilli</taxon>
        <taxon>Bacillales</taxon>
        <taxon>Bacillaceae</taxon>
        <taxon>Metabacillus</taxon>
    </lineage>
</organism>